<dbReference type="AlphaFoldDB" id="A0A1H6WW34"/>
<dbReference type="EMBL" id="FNZH01000002">
    <property type="protein sequence ID" value="SEJ16980.1"/>
    <property type="molecule type" value="Genomic_DNA"/>
</dbReference>
<keyword evidence="2" id="KW-1185">Reference proteome</keyword>
<evidence type="ECO:0000313" key="2">
    <source>
        <dbReference type="Proteomes" id="UP000199403"/>
    </source>
</evidence>
<protein>
    <submittedName>
        <fullName evidence="1">Uncharacterized protein</fullName>
    </submittedName>
</protein>
<sequence>MLQTYPEKSLLFGEGDQLETVCDETGNFCDEKWFSGKKNKQLAESVAVPWYRNTLQTAIQRSV</sequence>
<accession>A0A1H6WW34</accession>
<name>A0A1H6WW34_9BACT</name>
<dbReference type="Proteomes" id="UP000199403">
    <property type="component" value="Unassembled WGS sequence"/>
</dbReference>
<gene>
    <name evidence="1" type="ORF">SAMN05192553_102742</name>
</gene>
<evidence type="ECO:0000313" key="1">
    <source>
        <dbReference type="EMBL" id="SEJ16980.1"/>
    </source>
</evidence>
<reference evidence="2" key="1">
    <citation type="submission" date="2016-10" db="EMBL/GenBank/DDBJ databases">
        <authorList>
            <person name="Varghese N."/>
            <person name="Submissions S."/>
        </authorList>
    </citation>
    <scope>NUCLEOTIDE SEQUENCE [LARGE SCALE GENOMIC DNA]</scope>
    <source>
        <strain evidence="2">IBRC-M 10761</strain>
    </source>
</reference>
<dbReference type="RefSeq" id="WP_092172086.1">
    <property type="nucleotide sequence ID" value="NZ_FNZH01000002.1"/>
</dbReference>
<organism evidence="1 2">
    <name type="scientific">Cyclobacterium xiamenense</name>
    <dbReference type="NCBI Taxonomy" id="1297121"/>
    <lineage>
        <taxon>Bacteria</taxon>
        <taxon>Pseudomonadati</taxon>
        <taxon>Bacteroidota</taxon>
        <taxon>Cytophagia</taxon>
        <taxon>Cytophagales</taxon>
        <taxon>Cyclobacteriaceae</taxon>
        <taxon>Cyclobacterium</taxon>
    </lineage>
</organism>
<proteinExistence type="predicted"/>